<dbReference type="InterPro" id="IPR035892">
    <property type="entry name" value="C2_domain_sf"/>
</dbReference>
<dbReference type="SMART" id="SM00239">
    <property type="entry name" value="C2"/>
    <property type="match status" value="1"/>
</dbReference>
<dbReference type="InterPro" id="IPR016035">
    <property type="entry name" value="Acyl_Trfase/lysoPLipase"/>
</dbReference>
<evidence type="ECO:0000313" key="11">
    <source>
        <dbReference type="EMBL" id="CAK8673863.1"/>
    </source>
</evidence>
<dbReference type="Pfam" id="PF01735">
    <property type="entry name" value="PLA2_B"/>
    <property type="match status" value="2"/>
</dbReference>
<evidence type="ECO:0000256" key="5">
    <source>
        <dbReference type="ARBA" id="ARBA00023098"/>
    </source>
</evidence>
<feature type="region of interest" description="Disordered" evidence="8">
    <location>
        <begin position="419"/>
        <end position="450"/>
    </location>
</feature>
<dbReference type="Gene3D" id="3.40.1090.10">
    <property type="entry name" value="Cytosolic phospholipase A2 catalytic domain"/>
    <property type="match status" value="1"/>
</dbReference>
<feature type="compositionally biased region" description="Polar residues" evidence="8">
    <location>
        <begin position="422"/>
        <end position="431"/>
    </location>
</feature>
<keyword evidence="4 6" id="KW-0378">Hydrolase</keyword>
<feature type="domain" description="C2" evidence="9">
    <location>
        <begin position="1"/>
        <end position="116"/>
    </location>
</feature>
<proteinExistence type="predicted"/>
<feature type="compositionally biased region" description="Acidic residues" evidence="8">
    <location>
        <begin position="434"/>
        <end position="450"/>
    </location>
</feature>
<dbReference type="PANTHER" id="PTHR10728:SF40">
    <property type="entry name" value="PATATIN FAMILY PROTEIN"/>
    <property type="match status" value="1"/>
</dbReference>
<comment type="catalytic activity">
    <reaction evidence="7">
        <text>a 1,2-diacyl-sn-glycero-3-phosphocholine + H2O = a 1-acyl-sn-glycero-3-phosphocholine + a fatty acid + H(+)</text>
        <dbReference type="Rhea" id="RHEA:15801"/>
        <dbReference type="ChEBI" id="CHEBI:15377"/>
        <dbReference type="ChEBI" id="CHEBI:15378"/>
        <dbReference type="ChEBI" id="CHEBI:28868"/>
        <dbReference type="ChEBI" id="CHEBI:57643"/>
        <dbReference type="ChEBI" id="CHEBI:58168"/>
        <dbReference type="EC" id="3.1.1.4"/>
    </reaction>
</comment>
<accession>A0ABP0F703</accession>
<dbReference type="InterPro" id="IPR000008">
    <property type="entry name" value="C2_dom"/>
</dbReference>
<dbReference type="InterPro" id="IPR002642">
    <property type="entry name" value="LysoPLipase_cat_dom"/>
</dbReference>
<dbReference type="Gene3D" id="2.60.40.150">
    <property type="entry name" value="C2 domain"/>
    <property type="match status" value="1"/>
</dbReference>
<keyword evidence="7" id="KW-0479">Metal-binding</keyword>
<dbReference type="PROSITE" id="PS51210">
    <property type="entry name" value="PLA2C"/>
    <property type="match status" value="1"/>
</dbReference>
<comment type="domain">
    <text evidence="7">The N-terminal C2 domain associates with lipid membranes upon calcium binding.</text>
</comment>
<keyword evidence="7" id="KW-0106">Calcium</keyword>
<keyword evidence="12" id="KW-1185">Reference proteome</keyword>
<dbReference type="Pfam" id="PF00168">
    <property type="entry name" value="C2"/>
    <property type="match status" value="1"/>
</dbReference>
<dbReference type="EMBL" id="CAWYQH010000002">
    <property type="protein sequence ID" value="CAK8673863.1"/>
    <property type="molecule type" value="Genomic_DNA"/>
</dbReference>
<evidence type="ECO:0000259" key="9">
    <source>
        <dbReference type="PROSITE" id="PS50004"/>
    </source>
</evidence>
<protein>
    <recommendedName>
        <fullName evidence="2 7">Phospholipase A2</fullName>
        <ecNumber evidence="2 7">3.1.1.4</ecNumber>
    </recommendedName>
</protein>
<keyword evidence="6 7" id="KW-0442">Lipid degradation</keyword>
<feature type="domain" description="PLA2c" evidence="10">
    <location>
        <begin position="130"/>
        <end position="698"/>
    </location>
</feature>
<dbReference type="SUPFAM" id="SSF49562">
    <property type="entry name" value="C2 domain (Calcium/lipid-binding domain, CaLB)"/>
    <property type="match status" value="1"/>
</dbReference>
<dbReference type="PROSITE" id="PS50004">
    <property type="entry name" value="C2"/>
    <property type="match status" value="1"/>
</dbReference>
<sequence>MYQVKRDPCHHLTVHVLRGRNISKGRIGDFFDLPDPYVEVCIHTAPEGRKATRHVNNNPNPEWNETLSYLVPASDHRKIIAEISLMDANFINDERLGKVEFNIRNIPLEKTVLRTFSFNETSDVDIEFRKHVIYDSDLRSSSELCEDEKSFRKARKLKAFKAIKKLLVKHNYDTGGPLNAEGTPIISVLGSGGGLRAMTGYAGAMKALYDSGVLDCCTYLTGLSGSCWYLACLYAHENFPERGPADVNAELRQLIANSPFWLLRAEYFKRYSHCLHSKMKAGQPVTFTDLFGMLIGQTLLGEKKMQNAKLSDFQEKIKSSDAPMPIMTCVHVRSTISAMTFHDWMEFNPFEIGIAKYGAFMNTKHFGSKFIMGVLTKKFDETPLHFLMGVWGSAFSILFKRIITKNNVSVEKFAKSNDVEQETQLDQPQHADSSDDSSDEETDDTDSDNDYAVEHKTFHHYESVSFRQSSATKRCIARKQSWFPNMWKLLGYNNSVEQFDEVAEQSKPIKPRSRSLPNLLIESVVGSDILRSREYRAGKILNFMRGISLSQSSSSPSTFVDANSNNAKDEKFRKIHEAIDVKRKKIHLADAGLTFNSPYPPMLRSQRSVDIILSFDFSERSSDYSEPFKELLLAEAWAKKHELPFPKIDPSVFEREGMKECYVFKNDDDERTPIIVHFVLCNMKFRWFKKTWRPKSFR</sequence>
<dbReference type="PANTHER" id="PTHR10728">
    <property type="entry name" value="CYTOSOLIC PHOSPHOLIPASE A2"/>
    <property type="match status" value="1"/>
</dbReference>
<reference evidence="11 12" key="1">
    <citation type="submission" date="2024-02" db="EMBL/GenBank/DDBJ databases">
        <authorList>
            <person name="Daric V."/>
            <person name="Darras S."/>
        </authorList>
    </citation>
    <scope>NUCLEOTIDE SEQUENCE [LARGE SCALE GENOMIC DNA]</scope>
</reference>
<evidence type="ECO:0000259" key="10">
    <source>
        <dbReference type="PROSITE" id="PS51210"/>
    </source>
</evidence>
<evidence type="ECO:0000256" key="6">
    <source>
        <dbReference type="PROSITE-ProRule" id="PRU00555"/>
    </source>
</evidence>
<evidence type="ECO:0000256" key="7">
    <source>
        <dbReference type="RuleBase" id="RU362102"/>
    </source>
</evidence>
<evidence type="ECO:0000256" key="4">
    <source>
        <dbReference type="ARBA" id="ARBA00022801"/>
    </source>
</evidence>
<evidence type="ECO:0000256" key="2">
    <source>
        <dbReference type="ARBA" id="ARBA00013278"/>
    </source>
</evidence>
<evidence type="ECO:0000313" key="12">
    <source>
        <dbReference type="Proteomes" id="UP001642483"/>
    </source>
</evidence>
<keyword evidence="5 6" id="KW-0443">Lipid metabolism</keyword>
<comment type="subcellular location">
    <subcellularLocation>
        <location evidence="1">Cytoplasm</location>
    </subcellularLocation>
</comment>
<dbReference type="EC" id="3.1.1.4" evidence="2 7"/>
<dbReference type="SUPFAM" id="SSF52151">
    <property type="entry name" value="FabD/lysophospholipase-like"/>
    <property type="match status" value="1"/>
</dbReference>
<gene>
    <name evidence="11" type="ORF">CVLEPA_LOCUS3607</name>
</gene>
<evidence type="ECO:0000256" key="1">
    <source>
        <dbReference type="ARBA" id="ARBA00004496"/>
    </source>
</evidence>
<comment type="caution">
    <text evidence="11">The sequence shown here is derived from an EMBL/GenBank/DDBJ whole genome shotgun (WGS) entry which is preliminary data.</text>
</comment>
<keyword evidence="3 7" id="KW-0963">Cytoplasm</keyword>
<name>A0ABP0F703_CLALP</name>
<evidence type="ECO:0000256" key="3">
    <source>
        <dbReference type="ARBA" id="ARBA00022490"/>
    </source>
</evidence>
<dbReference type="SMART" id="SM00022">
    <property type="entry name" value="PLAc"/>
    <property type="match status" value="1"/>
</dbReference>
<dbReference type="Proteomes" id="UP001642483">
    <property type="component" value="Unassembled WGS sequence"/>
</dbReference>
<organism evidence="11 12">
    <name type="scientific">Clavelina lepadiformis</name>
    <name type="common">Light-bulb sea squirt</name>
    <name type="synonym">Ascidia lepadiformis</name>
    <dbReference type="NCBI Taxonomy" id="159417"/>
    <lineage>
        <taxon>Eukaryota</taxon>
        <taxon>Metazoa</taxon>
        <taxon>Chordata</taxon>
        <taxon>Tunicata</taxon>
        <taxon>Ascidiacea</taxon>
        <taxon>Aplousobranchia</taxon>
        <taxon>Clavelinidae</taxon>
        <taxon>Clavelina</taxon>
    </lineage>
</organism>
<evidence type="ECO:0000256" key="8">
    <source>
        <dbReference type="SAM" id="MobiDB-lite"/>
    </source>
</evidence>